<accession>A0A9D4PJ78</accession>
<evidence type="ECO:0000313" key="2">
    <source>
        <dbReference type="Proteomes" id="UP000821837"/>
    </source>
</evidence>
<protein>
    <submittedName>
        <fullName evidence="1">Uncharacterized protein</fullName>
    </submittedName>
</protein>
<dbReference type="VEuPathDB" id="VectorBase:RSAN_044095"/>
<organism evidence="1 2">
    <name type="scientific">Rhipicephalus sanguineus</name>
    <name type="common">Brown dog tick</name>
    <name type="synonym">Ixodes sanguineus</name>
    <dbReference type="NCBI Taxonomy" id="34632"/>
    <lineage>
        <taxon>Eukaryota</taxon>
        <taxon>Metazoa</taxon>
        <taxon>Ecdysozoa</taxon>
        <taxon>Arthropoda</taxon>
        <taxon>Chelicerata</taxon>
        <taxon>Arachnida</taxon>
        <taxon>Acari</taxon>
        <taxon>Parasitiformes</taxon>
        <taxon>Ixodida</taxon>
        <taxon>Ixodoidea</taxon>
        <taxon>Ixodidae</taxon>
        <taxon>Rhipicephalinae</taxon>
        <taxon>Rhipicephalus</taxon>
        <taxon>Rhipicephalus</taxon>
    </lineage>
</organism>
<proteinExistence type="predicted"/>
<evidence type="ECO:0000313" key="1">
    <source>
        <dbReference type="EMBL" id="KAH7943262.1"/>
    </source>
</evidence>
<gene>
    <name evidence="1" type="ORF">HPB52_006581</name>
</gene>
<keyword evidence="2" id="KW-1185">Reference proteome</keyword>
<reference evidence="1" key="1">
    <citation type="journal article" date="2020" name="Cell">
        <title>Large-Scale Comparative Analyses of Tick Genomes Elucidate Their Genetic Diversity and Vector Capacities.</title>
        <authorList>
            <consortium name="Tick Genome and Microbiome Consortium (TIGMIC)"/>
            <person name="Jia N."/>
            <person name="Wang J."/>
            <person name="Shi W."/>
            <person name="Du L."/>
            <person name="Sun Y."/>
            <person name="Zhan W."/>
            <person name="Jiang J.F."/>
            <person name="Wang Q."/>
            <person name="Zhang B."/>
            <person name="Ji P."/>
            <person name="Bell-Sakyi L."/>
            <person name="Cui X.M."/>
            <person name="Yuan T.T."/>
            <person name="Jiang B.G."/>
            <person name="Yang W.F."/>
            <person name="Lam T.T."/>
            <person name="Chang Q.C."/>
            <person name="Ding S.J."/>
            <person name="Wang X.J."/>
            <person name="Zhu J.G."/>
            <person name="Ruan X.D."/>
            <person name="Zhao L."/>
            <person name="Wei J.T."/>
            <person name="Ye R.Z."/>
            <person name="Que T.C."/>
            <person name="Du C.H."/>
            <person name="Zhou Y.H."/>
            <person name="Cheng J.X."/>
            <person name="Dai P.F."/>
            <person name="Guo W.B."/>
            <person name="Han X.H."/>
            <person name="Huang E.J."/>
            <person name="Li L.F."/>
            <person name="Wei W."/>
            <person name="Gao Y.C."/>
            <person name="Liu J.Z."/>
            <person name="Shao H.Z."/>
            <person name="Wang X."/>
            <person name="Wang C.C."/>
            <person name="Yang T.C."/>
            <person name="Huo Q.B."/>
            <person name="Li W."/>
            <person name="Chen H.Y."/>
            <person name="Chen S.E."/>
            <person name="Zhou L.G."/>
            <person name="Ni X.B."/>
            <person name="Tian J.H."/>
            <person name="Sheng Y."/>
            <person name="Liu T."/>
            <person name="Pan Y.S."/>
            <person name="Xia L.Y."/>
            <person name="Li J."/>
            <person name="Zhao F."/>
            <person name="Cao W.C."/>
        </authorList>
    </citation>
    <scope>NUCLEOTIDE SEQUENCE</scope>
    <source>
        <strain evidence="1">Rsan-2018</strain>
    </source>
</reference>
<name>A0A9D4PJ78_RHISA</name>
<comment type="caution">
    <text evidence="1">The sequence shown here is derived from an EMBL/GenBank/DDBJ whole genome shotgun (WGS) entry which is preliminary data.</text>
</comment>
<reference evidence="1" key="2">
    <citation type="submission" date="2021-09" db="EMBL/GenBank/DDBJ databases">
        <authorList>
            <person name="Jia N."/>
            <person name="Wang J."/>
            <person name="Shi W."/>
            <person name="Du L."/>
            <person name="Sun Y."/>
            <person name="Zhan W."/>
            <person name="Jiang J."/>
            <person name="Wang Q."/>
            <person name="Zhang B."/>
            <person name="Ji P."/>
            <person name="Sakyi L.B."/>
            <person name="Cui X."/>
            <person name="Yuan T."/>
            <person name="Jiang B."/>
            <person name="Yang W."/>
            <person name="Lam T.T.-Y."/>
            <person name="Chang Q."/>
            <person name="Ding S."/>
            <person name="Wang X."/>
            <person name="Zhu J."/>
            <person name="Ruan X."/>
            <person name="Zhao L."/>
            <person name="Wei J."/>
            <person name="Que T."/>
            <person name="Du C."/>
            <person name="Cheng J."/>
            <person name="Dai P."/>
            <person name="Han X."/>
            <person name="Huang E."/>
            <person name="Gao Y."/>
            <person name="Liu J."/>
            <person name="Shao H."/>
            <person name="Ye R."/>
            <person name="Li L."/>
            <person name="Wei W."/>
            <person name="Wang X."/>
            <person name="Wang C."/>
            <person name="Huo Q."/>
            <person name="Li W."/>
            <person name="Guo W."/>
            <person name="Chen H."/>
            <person name="Chen S."/>
            <person name="Zhou L."/>
            <person name="Zhou L."/>
            <person name="Ni X."/>
            <person name="Tian J."/>
            <person name="Zhou Y."/>
            <person name="Sheng Y."/>
            <person name="Liu T."/>
            <person name="Pan Y."/>
            <person name="Xia L."/>
            <person name="Li J."/>
            <person name="Zhao F."/>
            <person name="Cao W."/>
        </authorList>
    </citation>
    <scope>NUCLEOTIDE SEQUENCE</scope>
    <source>
        <strain evidence="1">Rsan-2018</strain>
        <tissue evidence="1">Larvae</tissue>
    </source>
</reference>
<dbReference type="AlphaFoldDB" id="A0A9D4PJ78"/>
<sequence length="289" mass="32236">MRGRPPRILPVQMILVAVERAEEDITDQGHKWEHVRKLSLLLLPSKPSCVLRPTAGGTYRDNLRHLFSTALRHIVELNVSSFHFGPDLDFGELLLDGTLMQLHSLSASLYGLRRPSALHRLAESCPEFKHLDVRIPWRCGDGVVRLSLTGVQDTAWVSWFIESCRPTATVRLCNTPSLPDCSTLNQALVNRNAPRALVLSHDHLQLGNTSVLVRRPSNIVSLQYLYLLSDVPHPEGVVLQSVRALHSSLPRLLCLHVHYRESPDAPDACSTATFAGLAKPLYLDVQPLL</sequence>
<dbReference type="EMBL" id="JABSTV010001253">
    <property type="protein sequence ID" value="KAH7943262.1"/>
    <property type="molecule type" value="Genomic_DNA"/>
</dbReference>
<dbReference type="Proteomes" id="UP000821837">
    <property type="component" value="Unassembled WGS sequence"/>
</dbReference>